<evidence type="ECO:0000256" key="2">
    <source>
        <dbReference type="ARBA" id="ARBA00022723"/>
    </source>
</evidence>
<evidence type="ECO:0000259" key="9">
    <source>
        <dbReference type="Pfam" id="PF05131"/>
    </source>
</evidence>
<evidence type="ECO:0000256" key="7">
    <source>
        <dbReference type="PROSITE-ProRule" id="PRU01006"/>
    </source>
</evidence>
<feature type="domain" description="Pep3/Vps18 RING C-terminal" evidence="10">
    <location>
        <begin position="884"/>
        <end position="946"/>
    </location>
</feature>
<evidence type="ECO:0000256" key="3">
    <source>
        <dbReference type="ARBA" id="ARBA00022771"/>
    </source>
</evidence>
<protein>
    <submittedName>
        <fullName evidence="11">Uncharacterized protein</fullName>
    </submittedName>
</protein>
<keyword evidence="4" id="KW-0862">Zinc</keyword>
<dbReference type="Pfam" id="PF26148">
    <property type="entry name" value="VPS18_RING_C"/>
    <property type="match status" value="1"/>
</dbReference>
<evidence type="ECO:0000313" key="12">
    <source>
        <dbReference type="Proteomes" id="UP000266861"/>
    </source>
</evidence>
<keyword evidence="2" id="KW-0479">Metal-binding</keyword>
<dbReference type="SUPFAM" id="SSF57850">
    <property type="entry name" value="RING/U-box"/>
    <property type="match status" value="1"/>
</dbReference>
<evidence type="ECO:0000256" key="6">
    <source>
        <dbReference type="ARBA" id="ARBA00029433"/>
    </source>
</evidence>
<dbReference type="CDD" id="cd16462">
    <property type="entry name" value="RING-H2_Pep3p-like"/>
    <property type="match status" value="1"/>
</dbReference>
<comment type="subcellular location">
    <subcellularLocation>
        <location evidence="6">Endomembrane system</location>
        <topology evidence="6">Peripheral membrane protein</topology>
        <orientation evidence="6">Cytoplasmic side</orientation>
    </subcellularLocation>
</comment>
<dbReference type="GO" id="GO:0006904">
    <property type="term" value="P:vesicle docking involved in exocytosis"/>
    <property type="evidence" value="ECO:0007669"/>
    <property type="project" value="TreeGrafter"/>
</dbReference>
<keyword evidence="5" id="KW-0472">Membrane</keyword>
<dbReference type="GO" id="GO:0030674">
    <property type="term" value="F:protein-macromolecule adaptor activity"/>
    <property type="evidence" value="ECO:0007669"/>
    <property type="project" value="TreeGrafter"/>
</dbReference>
<reference evidence="11 12" key="1">
    <citation type="submission" date="2018-08" db="EMBL/GenBank/DDBJ databases">
        <title>Genome and evolution of the arbuscular mycorrhizal fungus Diversispora epigaea (formerly Glomus versiforme) and its bacterial endosymbionts.</title>
        <authorList>
            <person name="Sun X."/>
            <person name="Fei Z."/>
            <person name="Harrison M."/>
        </authorList>
    </citation>
    <scope>NUCLEOTIDE SEQUENCE [LARGE SCALE GENOMIC DNA]</scope>
    <source>
        <strain evidence="11 12">IT104</strain>
    </source>
</reference>
<proteinExistence type="inferred from homology"/>
<evidence type="ECO:0000259" key="10">
    <source>
        <dbReference type="Pfam" id="PF26148"/>
    </source>
</evidence>
<dbReference type="SUPFAM" id="SSF50978">
    <property type="entry name" value="WD40 repeat-like"/>
    <property type="match status" value="1"/>
</dbReference>
<dbReference type="Pfam" id="PF05131">
    <property type="entry name" value="Pep3_Vps18"/>
    <property type="match status" value="1"/>
</dbReference>
<dbReference type="EMBL" id="PQFF01000377">
    <property type="protein sequence ID" value="RHZ54569.1"/>
    <property type="molecule type" value="Genomic_DNA"/>
</dbReference>
<feature type="domain" description="Pep3/Vps18 beta-propeller" evidence="9">
    <location>
        <begin position="57"/>
        <end position="419"/>
    </location>
</feature>
<dbReference type="InterPro" id="IPR058919">
    <property type="entry name" value="Pep3/Vps18_RING_C"/>
</dbReference>
<comment type="similarity">
    <text evidence="1">Belongs to the VPS18 family.</text>
</comment>
<evidence type="ECO:0000256" key="5">
    <source>
        <dbReference type="ARBA" id="ARBA00023136"/>
    </source>
</evidence>
<sequence length="1031" mass="118527">MSLIDDFIEGSSTSLTPAYVGNANGFLLETDGFEHDPCHMLETGFVSTGLAEDDSRIFNLDRVQFQFPAALMAMAVSNEILIMALETNHILRIDLQQAHDVEDIEIPRKEVKIYKIFFDPTGRHLLITTEQGENFYMFEKWKKAKLLSKFKGITIESVGWNKSSGSSSDTSTKKILVGSRNGIIYEAEIEPTDEYFKKEEKYCKQVYSLNENLPITGLRLEQFPTSPRKYFIVATTPTRIYQFIGNANPGTDMDGGSMFETLFSKYETNPVFLELPGDLPYSELHFFTPFQELQYQGSAKTFAWLTGPGIYHGNLVFGSQDVGDHVIDSAQLLPYPAATSENDPSTLVPEIPLSIALTEFHLILLYKERVRAICLLNDQIVYEDIIPLKSGEAIRTMTVDNVKNTFWIYTDSSIYELIVSKEDRDVWKLYLEKQMFDTSLQYCKNPAQRDKVLTSQAEHYFSQGRFLLSANYYAQSTVPFEEVALKFVERDERDALRNYLSIKLEKLRRQDLTQKTMIATWLIEIYLSKINLLEDLAASSAGSEDTGYYKAEQRVLEVEFKGFLEQFKANLDKRTTYNLIASHGRMEELLFYATLIGDYDKVISHWIQERNYKQALDVLSKQTSVDLFYKFAPALMENAPYETVDVWMRQTNLNPRNLMPALLKYDHSKAPENVTQNQAIRYLQYVVQQLNNTDPAIHNFLLTLYATQPIRDESTLLQFLATEGKEPHYNMDYALRLCSQNERMQSCVHIYSNMGLFEEAVDLALQHNDLELARINADKPEDDGELRKKLWLKIARHVVEKKQDIKTAMDYLQHCELLKIEDILPFFPDFVLIDDFKDEIYKALEEYNNHIEQLKDDMEEATKSAESIRLDIRELRCRFAIVTSSEKCSICDFPLLTRQFYIFPCQHAFHADCLINRVTTTSNTQKLRLILDLQKQIEKELSNVNRAPDNSNRSRPAPGGLDRLRGLILPEVATHSGDDVAIVVPKVDQLKDELDDLVASECILCGDMMIKTIEKPFINEEESDLLASWAI</sequence>
<name>A0A397GW99_9GLOM</name>
<organism evidence="11 12">
    <name type="scientific">Diversispora epigaea</name>
    <dbReference type="NCBI Taxonomy" id="1348612"/>
    <lineage>
        <taxon>Eukaryota</taxon>
        <taxon>Fungi</taxon>
        <taxon>Fungi incertae sedis</taxon>
        <taxon>Mucoromycota</taxon>
        <taxon>Glomeromycotina</taxon>
        <taxon>Glomeromycetes</taxon>
        <taxon>Diversisporales</taxon>
        <taxon>Diversisporaceae</taxon>
        <taxon>Diversispora</taxon>
    </lineage>
</organism>
<dbReference type="OrthoDB" id="1845386at2759"/>
<dbReference type="AlphaFoldDB" id="A0A397GW99"/>
<gene>
    <name evidence="11" type="ORF">Glove_426g61</name>
</gene>
<dbReference type="STRING" id="1348612.A0A397GW99"/>
<dbReference type="GO" id="GO:0008270">
    <property type="term" value="F:zinc ion binding"/>
    <property type="evidence" value="ECO:0007669"/>
    <property type="project" value="UniProtKB-KW"/>
</dbReference>
<evidence type="ECO:0000313" key="11">
    <source>
        <dbReference type="EMBL" id="RHZ54569.1"/>
    </source>
</evidence>
<keyword evidence="12" id="KW-1185">Reference proteome</keyword>
<dbReference type="GO" id="GO:0030897">
    <property type="term" value="C:HOPS complex"/>
    <property type="evidence" value="ECO:0007669"/>
    <property type="project" value="TreeGrafter"/>
</dbReference>
<evidence type="ECO:0000256" key="1">
    <source>
        <dbReference type="ARBA" id="ARBA00010454"/>
    </source>
</evidence>
<dbReference type="InterPro" id="IPR000547">
    <property type="entry name" value="Clathrin_H-chain/VPS_repeat"/>
</dbReference>
<keyword evidence="8" id="KW-0175">Coiled coil</keyword>
<dbReference type="GO" id="GO:0007032">
    <property type="term" value="P:endosome organization"/>
    <property type="evidence" value="ECO:0007669"/>
    <property type="project" value="TreeGrafter"/>
</dbReference>
<evidence type="ECO:0000256" key="4">
    <source>
        <dbReference type="ARBA" id="ARBA00022833"/>
    </source>
</evidence>
<dbReference type="GO" id="GO:0005768">
    <property type="term" value="C:endosome"/>
    <property type="evidence" value="ECO:0007669"/>
    <property type="project" value="TreeGrafter"/>
</dbReference>
<dbReference type="InterPro" id="IPR036322">
    <property type="entry name" value="WD40_repeat_dom_sf"/>
</dbReference>
<dbReference type="PROSITE" id="PS50236">
    <property type="entry name" value="CHCR"/>
    <property type="match status" value="1"/>
</dbReference>
<keyword evidence="3" id="KW-0863">Zinc-finger</keyword>
<dbReference type="GO" id="GO:0048284">
    <property type="term" value="P:organelle fusion"/>
    <property type="evidence" value="ECO:0007669"/>
    <property type="project" value="TreeGrafter"/>
</dbReference>
<dbReference type="PANTHER" id="PTHR23323">
    <property type="entry name" value="VACUOLAR PROTEIN SORTING-ASSOCIATED PROTEIN"/>
    <property type="match status" value="1"/>
</dbReference>
<evidence type="ECO:0000256" key="8">
    <source>
        <dbReference type="SAM" id="Coils"/>
    </source>
</evidence>
<dbReference type="InterPro" id="IPR007810">
    <property type="entry name" value="Pep3/Vps18_beta-prop"/>
</dbReference>
<dbReference type="Proteomes" id="UP000266861">
    <property type="component" value="Unassembled WGS sequence"/>
</dbReference>
<dbReference type="GO" id="GO:0007033">
    <property type="term" value="P:vacuole organization"/>
    <property type="evidence" value="ECO:0007669"/>
    <property type="project" value="TreeGrafter"/>
</dbReference>
<feature type="repeat" description="CHCR" evidence="7">
    <location>
        <begin position="650"/>
        <end position="807"/>
    </location>
</feature>
<dbReference type="PANTHER" id="PTHR23323:SF26">
    <property type="entry name" value="VACUOLAR PROTEIN SORTING-ASSOCIATED PROTEIN 18 HOMOLOG"/>
    <property type="match status" value="1"/>
</dbReference>
<dbReference type="GO" id="GO:0006886">
    <property type="term" value="P:intracellular protein transport"/>
    <property type="evidence" value="ECO:0007669"/>
    <property type="project" value="UniProtKB-UniRule"/>
</dbReference>
<comment type="caution">
    <text evidence="11">The sequence shown here is derived from an EMBL/GenBank/DDBJ whole genome shotgun (WGS) entry which is preliminary data.</text>
</comment>
<accession>A0A397GW99</accession>
<feature type="coiled-coil region" evidence="8">
    <location>
        <begin position="837"/>
        <end position="878"/>
    </location>
</feature>